<proteinExistence type="predicted"/>
<dbReference type="Proteomes" id="UP000006591">
    <property type="component" value="Chromosome 1"/>
</dbReference>
<evidence type="ECO:0000313" key="1">
    <source>
        <dbReference type="EnsemblPlants" id="ONIVA01G20570.1"/>
    </source>
</evidence>
<dbReference type="OMA" id="KRLLMFN"/>
<sequence length="163" mass="18061">MARQGAVSSGVMGTVTGWEDPCGHGLPGAWGRESRKSFDSGTRRERKISGALLHRLISHRLLSTTSLAHAASSPPPMSSMPPPPSGRTINHLPLLFGFLDVDGDFVPVEAHHRCDADAPHEDRRRAPKWRKRLLMFNTFKTDVSDVVAKCFKIDLIVFHHFNS</sequence>
<protein>
    <submittedName>
        <fullName evidence="1">Uncharacterized protein</fullName>
    </submittedName>
</protein>
<organism evidence="1">
    <name type="scientific">Oryza nivara</name>
    <name type="common">Indian wild rice</name>
    <name type="synonym">Oryza sativa f. spontanea</name>
    <dbReference type="NCBI Taxonomy" id="4536"/>
    <lineage>
        <taxon>Eukaryota</taxon>
        <taxon>Viridiplantae</taxon>
        <taxon>Streptophyta</taxon>
        <taxon>Embryophyta</taxon>
        <taxon>Tracheophyta</taxon>
        <taxon>Spermatophyta</taxon>
        <taxon>Magnoliopsida</taxon>
        <taxon>Liliopsida</taxon>
        <taxon>Poales</taxon>
        <taxon>Poaceae</taxon>
        <taxon>BOP clade</taxon>
        <taxon>Oryzoideae</taxon>
        <taxon>Oryzeae</taxon>
        <taxon>Oryzinae</taxon>
        <taxon>Oryza</taxon>
    </lineage>
</organism>
<dbReference type="AlphaFoldDB" id="A0A0E0FMK1"/>
<dbReference type="HOGENOM" id="CLU_1629740_0_0_1"/>
<reference evidence="1" key="2">
    <citation type="submission" date="2018-04" db="EMBL/GenBank/DDBJ databases">
        <title>OnivRS2 (Oryza nivara Reference Sequence Version 2).</title>
        <authorList>
            <person name="Zhang J."/>
            <person name="Kudrna D."/>
            <person name="Lee S."/>
            <person name="Talag J."/>
            <person name="Rajasekar S."/>
            <person name="Welchert J."/>
            <person name="Hsing Y.-I."/>
            <person name="Wing R.A."/>
        </authorList>
    </citation>
    <scope>NUCLEOTIDE SEQUENCE [LARGE SCALE GENOMIC DNA]</scope>
</reference>
<name>A0A0E0FMK1_ORYNI</name>
<keyword evidence="2" id="KW-1185">Reference proteome</keyword>
<reference evidence="1" key="1">
    <citation type="submission" date="2015-04" db="UniProtKB">
        <authorList>
            <consortium name="EnsemblPlants"/>
        </authorList>
    </citation>
    <scope>IDENTIFICATION</scope>
    <source>
        <strain evidence="1">SL10</strain>
    </source>
</reference>
<evidence type="ECO:0000313" key="2">
    <source>
        <dbReference type="Proteomes" id="UP000006591"/>
    </source>
</evidence>
<accession>A0A0E0FMK1</accession>
<dbReference type="EnsemblPlants" id="ONIVA01G20570.1">
    <property type="protein sequence ID" value="ONIVA01G20570.1"/>
    <property type="gene ID" value="ONIVA01G20570"/>
</dbReference>
<dbReference type="Gramene" id="ONIVA01G20570.1">
    <property type="protein sequence ID" value="ONIVA01G20570.1"/>
    <property type="gene ID" value="ONIVA01G20570"/>
</dbReference>